<proteinExistence type="predicted"/>
<gene>
    <name evidence="1" type="ORF">chiPu_0017229</name>
</gene>
<sequence length="124" mass="13622">MVGIDDAEILPIEQAVPPQLELQLPTTHALVTVPDPPSLSLNGGRASPPLSSLRFTGAFPEPVRLKENPGAGSVRYGREGVSETQDSWDPLEWCFANERFQIKPHLDLTVTLFAMTSLSQDFEH</sequence>
<organism evidence="1 2">
    <name type="scientific">Chiloscyllium punctatum</name>
    <name type="common">Brownbanded bambooshark</name>
    <name type="synonym">Hemiscyllium punctatum</name>
    <dbReference type="NCBI Taxonomy" id="137246"/>
    <lineage>
        <taxon>Eukaryota</taxon>
        <taxon>Metazoa</taxon>
        <taxon>Chordata</taxon>
        <taxon>Craniata</taxon>
        <taxon>Vertebrata</taxon>
        <taxon>Chondrichthyes</taxon>
        <taxon>Elasmobranchii</taxon>
        <taxon>Galeomorphii</taxon>
        <taxon>Galeoidea</taxon>
        <taxon>Orectolobiformes</taxon>
        <taxon>Hemiscylliidae</taxon>
        <taxon>Chiloscyllium</taxon>
    </lineage>
</organism>
<accession>A0A401T7R9</accession>
<protein>
    <submittedName>
        <fullName evidence="1">Uncharacterized protein</fullName>
    </submittedName>
</protein>
<dbReference type="Proteomes" id="UP000287033">
    <property type="component" value="Unassembled WGS sequence"/>
</dbReference>
<dbReference type="AlphaFoldDB" id="A0A401T7R9"/>
<dbReference type="EMBL" id="BEZZ01001236">
    <property type="protein sequence ID" value="GCC38713.1"/>
    <property type="molecule type" value="Genomic_DNA"/>
</dbReference>
<evidence type="ECO:0000313" key="2">
    <source>
        <dbReference type="Proteomes" id="UP000287033"/>
    </source>
</evidence>
<reference evidence="1 2" key="1">
    <citation type="journal article" date="2018" name="Nat. Ecol. Evol.">
        <title>Shark genomes provide insights into elasmobranch evolution and the origin of vertebrates.</title>
        <authorList>
            <person name="Hara Y"/>
            <person name="Yamaguchi K"/>
            <person name="Onimaru K"/>
            <person name="Kadota M"/>
            <person name="Koyanagi M"/>
            <person name="Keeley SD"/>
            <person name="Tatsumi K"/>
            <person name="Tanaka K"/>
            <person name="Motone F"/>
            <person name="Kageyama Y"/>
            <person name="Nozu R"/>
            <person name="Adachi N"/>
            <person name="Nishimura O"/>
            <person name="Nakagawa R"/>
            <person name="Tanegashima C"/>
            <person name="Kiyatake I"/>
            <person name="Matsumoto R"/>
            <person name="Murakumo K"/>
            <person name="Nishida K"/>
            <person name="Terakita A"/>
            <person name="Kuratani S"/>
            <person name="Sato K"/>
            <person name="Hyodo S Kuraku.S."/>
        </authorList>
    </citation>
    <scope>NUCLEOTIDE SEQUENCE [LARGE SCALE GENOMIC DNA]</scope>
</reference>
<keyword evidence="2" id="KW-1185">Reference proteome</keyword>
<name>A0A401T7R9_CHIPU</name>
<evidence type="ECO:0000313" key="1">
    <source>
        <dbReference type="EMBL" id="GCC38713.1"/>
    </source>
</evidence>
<comment type="caution">
    <text evidence="1">The sequence shown here is derived from an EMBL/GenBank/DDBJ whole genome shotgun (WGS) entry which is preliminary data.</text>
</comment>